<evidence type="ECO:0000256" key="4">
    <source>
        <dbReference type="HAMAP-Rule" id="MF_01930"/>
    </source>
</evidence>
<proteinExistence type="inferred from homology"/>
<evidence type="ECO:0000313" key="6">
    <source>
        <dbReference type="EMBL" id="RII01020.1"/>
    </source>
</evidence>
<evidence type="ECO:0000256" key="1">
    <source>
        <dbReference type="ARBA" id="ARBA00005054"/>
    </source>
</evidence>
<dbReference type="GO" id="GO:0005829">
    <property type="term" value="C:cytosol"/>
    <property type="evidence" value="ECO:0007669"/>
    <property type="project" value="TreeGrafter"/>
</dbReference>
<dbReference type="NCBIfam" id="TIGR00639">
    <property type="entry name" value="PurN"/>
    <property type="match status" value="1"/>
</dbReference>
<comment type="caution">
    <text evidence="6">The sequence shown here is derived from an EMBL/GenBank/DDBJ whole genome shotgun (WGS) entry which is preliminary data.</text>
</comment>
<dbReference type="Proteomes" id="UP000266287">
    <property type="component" value="Unassembled WGS sequence"/>
</dbReference>
<keyword evidence="3 4" id="KW-0658">Purine biosynthesis</keyword>
<sequence length="206" mass="22605">MAKLNLGVLLSGNGRTLQNIINRIKKGELPAQVRVVVSSREDAGGVVIAKKEGIDVFVVSPQQLRGDTFSEKIASILSKYEIDLVIMAGFLHFFKISEKYQGKVLNIHPALIPSFCGKGYYGHYVHEAVLKSGVKISGCTVHFADNTYDNGPIILQKTVPVMDDDTPQTLAERVFTAECEAYPEAIQLFARGRLKIVGGKTLILEE</sequence>
<dbReference type="PANTHER" id="PTHR43369:SF2">
    <property type="entry name" value="PHOSPHORIBOSYLGLYCINAMIDE FORMYLTRANSFERASE"/>
    <property type="match status" value="1"/>
</dbReference>
<dbReference type="PANTHER" id="PTHR43369">
    <property type="entry name" value="PHOSPHORIBOSYLGLYCINAMIDE FORMYLTRANSFERASE"/>
    <property type="match status" value="1"/>
</dbReference>
<dbReference type="GO" id="GO:0004644">
    <property type="term" value="F:phosphoribosylglycinamide formyltransferase activity"/>
    <property type="evidence" value="ECO:0007669"/>
    <property type="project" value="UniProtKB-UniRule"/>
</dbReference>
<evidence type="ECO:0000313" key="7">
    <source>
        <dbReference type="Proteomes" id="UP000266287"/>
    </source>
</evidence>
<feature type="domain" description="Formyl transferase N-terminal" evidence="5">
    <location>
        <begin position="8"/>
        <end position="186"/>
    </location>
</feature>
<dbReference type="Pfam" id="PF00551">
    <property type="entry name" value="Formyl_trans_N"/>
    <property type="match status" value="1"/>
</dbReference>
<comment type="function">
    <text evidence="4">Catalyzes the transfer of a formyl group from 10-formyltetrahydrofolate to 5-phospho-ribosyl-glycinamide (GAR), producing 5-phospho-ribosyl-N-formylglycinamide (FGAR) and tetrahydrofolate.</text>
</comment>
<keyword evidence="2 4" id="KW-0808">Transferase</keyword>
<dbReference type="Gene3D" id="3.40.50.170">
    <property type="entry name" value="Formyl transferase, N-terminal domain"/>
    <property type="match status" value="1"/>
</dbReference>
<comment type="pathway">
    <text evidence="1 4">Purine metabolism; IMP biosynthesis via de novo pathway; N(2)-formyl-N(1)-(5-phospho-D-ribosyl)glycinamide from N(1)-(5-phospho-D-ribosyl)glycinamide (10-formyl THF route): step 1/1.</text>
</comment>
<organism evidence="6 7">
    <name type="scientific">candidate division NPL-UPA2 bacterium Unc8</name>
    <dbReference type="NCBI Taxonomy" id="1980939"/>
    <lineage>
        <taxon>Bacteria</taxon>
    </lineage>
</organism>
<reference evidence="6 7" key="1">
    <citation type="submission" date="2018-08" db="EMBL/GenBank/DDBJ databases">
        <title>Draft genome of candidate division NPL-UPA2 bacterium Unc8 that adapted to ultra-basic serpentinizing groundwater.</title>
        <authorList>
            <person name="Ishii S."/>
            <person name="Suzuki S."/>
            <person name="Nealson K.H."/>
        </authorList>
    </citation>
    <scope>NUCLEOTIDE SEQUENCE [LARGE SCALE GENOMIC DNA]</scope>
    <source>
        <strain evidence="6">Unc8</strain>
    </source>
</reference>
<dbReference type="InterPro" id="IPR004607">
    <property type="entry name" value="GART"/>
</dbReference>
<feature type="binding site" evidence="4">
    <location>
        <position position="65"/>
    </location>
    <ligand>
        <name>(6R)-10-formyltetrahydrofolate</name>
        <dbReference type="ChEBI" id="CHEBI:195366"/>
    </ligand>
</feature>
<name>A0A399G098_UNCN2</name>
<dbReference type="EMBL" id="NDHY01000001">
    <property type="protein sequence ID" value="RII01020.1"/>
    <property type="molecule type" value="Genomic_DNA"/>
</dbReference>
<evidence type="ECO:0000256" key="2">
    <source>
        <dbReference type="ARBA" id="ARBA00022679"/>
    </source>
</evidence>
<dbReference type="SUPFAM" id="SSF53328">
    <property type="entry name" value="Formyltransferase"/>
    <property type="match status" value="1"/>
</dbReference>
<dbReference type="GO" id="GO:0006189">
    <property type="term" value="P:'de novo' IMP biosynthetic process"/>
    <property type="evidence" value="ECO:0007669"/>
    <property type="project" value="UniProtKB-UniRule"/>
</dbReference>
<protein>
    <recommendedName>
        <fullName evidence="4">Phosphoribosylglycinamide formyltransferase</fullName>
        <ecNumber evidence="4">2.1.2.2</ecNumber>
    </recommendedName>
    <alternativeName>
        <fullName evidence="4">5'-phosphoribosylglycinamide transformylase</fullName>
    </alternativeName>
    <alternativeName>
        <fullName evidence="4">GAR transformylase</fullName>
        <shortName evidence="4">GART</shortName>
    </alternativeName>
</protein>
<dbReference type="HAMAP" id="MF_01930">
    <property type="entry name" value="PurN"/>
    <property type="match status" value="1"/>
</dbReference>
<dbReference type="CDD" id="cd08645">
    <property type="entry name" value="FMT_core_GART"/>
    <property type="match status" value="1"/>
</dbReference>
<comment type="similarity">
    <text evidence="4">Belongs to the GART family.</text>
</comment>
<dbReference type="InterPro" id="IPR002376">
    <property type="entry name" value="Formyl_transf_N"/>
</dbReference>
<dbReference type="AlphaFoldDB" id="A0A399G098"/>
<dbReference type="EC" id="2.1.2.2" evidence="4"/>
<evidence type="ECO:0000256" key="3">
    <source>
        <dbReference type="ARBA" id="ARBA00022755"/>
    </source>
</evidence>
<feature type="active site" description="Proton donor" evidence="4">
    <location>
        <position position="108"/>
    </location>
</feature>
<evidence type="ECO:0000259" key="5">
    <source>
        <dbReference type="Pfam" id="PF00551"/>
    </source>
</evidence>
<feature type="site" description="Raises pKa of active site His" evidence="4">
    <location>
        <position position="149"/>
    </location>
</feature>
<gene>
    <name evidence="4" type="primary">purN</name>
    <name evidence="6" type="ORF">B9J77_00330</name>
</gene>
<feature type="binding site" evidence="4">
    <location>
        <position position="106"/>
    </location>
    <ligand>
        <name>(6R)-10-formyltetrahydrofolate</name>
        <dbReference type="ChEBI" id="CHEBI:195366"/>
    </ligand>
</feature>
<dbReference type="UniPathway" id="UPA00074">
    <property type="reaction ID" value="UER00126"/>
</dbReference>
<accession>A0A399G098</accession>
<comment type="catalytic activity">
    <reaction evidence="4">
        <text>N(1)-(5-phospho-beta-D-ribosyl)glycinamide + (6R)-10-formyltetrahydrofolate = N(2)-formyl-N(1)-(5-phospho-beta-D-ribosyl)glycinamide + (6S)-5,6,7,8-tetrahydrofolate + H(+)</text>
        <dbReference type="Rhea" id="RHEA:15053"/>
        <dbReference type="ChEBI" id="CHEBI:15378"/>
        <dbReference type="ChEBI" id="CHEBI:57453"/>
        <dbReference type="ChEBI" id="CHEBI:143788"/>
        <dbReference type="ChEBI" id="CHEBI:147286"/>
        <dbReference type="ChEBI" id="CHEBI:195366"/>
        <dbReference type="EC" id="2.1.2.2"/>
    </reaction>
</comment>
<comment type="caution">
    <text evidence="4">Lacks conserved residue(s) required for the propagation of feature annotation.</text>
</comment>
<dbReference type="InterPro" id="IPR036477">
    <property type="entry name" value="Formyl_transf_N_sf"/>
</dbReference>